<dbReference type="OrthoDB" id="5786941at2"/>
<dbReference type="EMBL" id="LJRQ01000195">
    <property type="protein sequence ID" value="KPZ12406.1"/>
    <property type="molecule type" value="Genomic_DNA"/>
</dbReference>
<reference evidence="1 2" key="1">
    <citation type="submission" date="2015-09" db="EMBL/GenBank/DDBJ databases">
        <title>Genome announcement of multiple Pseudomonas syringae strains.</title>
        <authorList>
            <person name="Thakur S."/>
            <person name="Wang P.W."/>
            <person name="Gong Y."/>
            <person name="Weir B.S."/>
            <person name="Guttman D.S."/>
        </authorList>
    </citation>
    <scope>NUCLEOTIDE SEQUENCE [LARGE SCALE GENOMIC DNA]</scope>
    <source>
        <strain evidence="1 2">ICMP3962</strain>
    </source>
</reference>
<protein>
    <submittedName>
        <fullName evidence="1">Uncharacterized protein</fullName>
    </submittedName>
</protein>
<organism evidence="1 2">
    <name type="scientific">Pseudomonas amygdali pv. ulmi</name>
    <dbReference type="NCBI Taxonomy" id="251720"/>
    <lineage>
        <taxon>Bacteria</taxon>
        <taxon>Pseudomonadati</taxon>
        <taxon>Pseudomonadota</taxon>
        <taxon>Gammaproteobacteria</taxon>
        <taxon>Pseudomonadales</taxon>
        <taxon>Pseudomonadaceae</taxon>
        <taxon>Pseudomonas</taxon>
        <taxon>Pseudomonas amygdali</taxon>
    </lineage>
</organism>
<sequence>MDSFKAARSMLVGVMLPAAVLLSGCAQNQVSYAGACMTCMDNPLTGKPLNYDPNEYSNKLMTASASGSGNAQTQSAPQVLAKDSLTFPYKGDVDSTALRIKQTFGFLSKEEAIAEMGNAGKMMFAGPGYAYRATQGSQYFMKTQAYSGDLTATISKQGNGAVVVMKYEQRHSGGLPISAVMAQIKQKTEKALQ</sequence>
<dbReference type="PROSITE" id="PS51257">
    <property type="entry name" value="PROKAR_LIPOPROTEIN"/>
    <property type="match status" value="1"/>
</dbReference>
<gene>
    <name evidence="1" type="ORF">ALO41_200265</name>
</gene>
<dbReference type="RefSeq" id="WP_057432414.1">
    <property type="nucleotide sequence ID" value="NZ_LIHQ01000216.1"/>
</dbReference>
<accession>A0A0Q0EEJ0</accession>
<dbReference type="Proteomes" id="UP000050266">
    <property type="component" value="Unassembled WGS sequence"/>
</dbReference>
<dbReference type="PATRIC" id="fig|251720.4.peg.1912"/>
<comment type="caution">
    <text evidence="1">The sequence shown here is derived from an EMBL/GenBank/DDBJ whole genome shotgun (WGS) entry which is preliminary data.</text>
</comment>
<evidence type="ECO:0000313" key="1">
    <source>
        <dbReference type="EMBL" id="KPZ12406.1"/>
    </source>
</evidence>
<name>A0A0Q0EEJ0_PSEA0</name>
<evidence type="ECO:0000313" key="2">
    <source>
        <dbReference type="Proteomes" id="UP000050266"/>
    </source>
</evidence>
<proteinExistence type="predicted"/>
<dbReference type="AlphaFoldDB" id="A0A0Q0EEJ0"/>